<evidence type="ECO:0000313" key="8">
    <source>
        <dbReference type="EMBL" id="RPA88440.1"/>
    </source>
</evidence>
<dbReference type="AlphaFoldDB" id="A0A3N4IW24"/>
<dbReference type="GO" id="GO:0000086">
    <property type="term" value="P:G2/M transition of mitotic cell cycle"/>
    <property type="evidence" value="ECO:0007669"/>
    <property type="project" value="TreeGrafter"/>
</dbReference>
<gene>
    <name evidence="8" type="ORF">L873DRAFT_1726048</name>
</gene>
<sequence>RVLIIFHCEYFAHRTPRMALHLRSRDRQLNMHLYPALFYPDVYILDGGYSSFFHEYRERCEPQQYIEMNDASHRQACEKEMGKFRRNTKFGRTQSFTFGGYHHNDVESSPSANFGKRPTGRVF</sequence>
<dbReference type="EC" id="3.1.3.48" evidence="2"/>
<accession>A0A3N4IW24</accession>
<dbReference type="EMBL" id="ML121010">
    <property type="protein sequence ID" value="RPA88440.1"/>
    <property type="molecule type" value="Genomic_DNA"/>
</dbReference>
<keyword evidence="3" id="KW-0132">Cell division</keyword>
<dbReference type="GO" id="GO:0110032">
    <property type="term" value="P:positive regulation of G2/MI transition of meiotic cell cycle"/>
    <property type="evidence" value="ECO:0007669"/>
    <property type="project" value="TreeGrafter"/>
</dbReference>
<dbReference type="InterPro" id="IPR000751">
    <property type="entry name" value="MPI_Phosphatase"/>
</dbReference>
<feature type="domain" description="Rhodanese" evidence="7">
    <location>
        <begin position="4"/>
        <end position="61"/>
    </location>
</feature>
<protein>
    <recommendedName>
        <fullName evidence="2">protein-tyrosine-phosphatase</fullName>
        <ecNumber evidence="2">3.1.3.48</ecNumber>
    </recommendedName>
</protein>
<organism evidence="8 9">
    <name type="scientific">Choiromyces venosus 120613-1</name>
    <dbReference type="NCBI Taxonomy" id="1336337"/>
    <lineage>
        <taxon>Eukaryota</taxon>
        <taxon>Fungi</taxon>
        <taxon>Dikarya</taxon>
        <taxon>Ascomycota</taxon>
        <taxon>Pezizomycotina</taxon>
        <taxon>Pezizomycetes</taxon>
        <taxon>Pezizales</taxon>
        <taxon>Tuberaceae</taxon>
        <taxon>Choiromyces</taxon>
    </lineage>
</organism>
<dbReference type="PROSITE" id="PS50206">
    <property type="entry name" value="RHODANESE_3"/>
    <property type="match status" value="1"/>
</dbReference>
<keyword evidence="6" id="KW-0131">Cell cycle</keyword>
<dbReference type="PRINTS" id="PR00716">
    <property type="entry name" value="MPIPHPHTASE"/>
</dbReference>
<dbReference type="InterPro" id="IPR001763">
    <property type="entry name" value="Rhodanese-like_dom"/>
</dbReference>
<evidence type="ECO:0000256" key="6">
    <source>
        <dbReference type="ARBA" id="ARBA00023306"/>
    </source>
</evidence>
<dbReference type="STRING" id="1336337.A0A3N4IW24"/>
<dbReference type="PANTHER" id="PTHR10828:SF17">
    <property type="entry name" value="PROTEIN-TYROSINE-PHOSPHATASE"/>
    <property type="match status" value="1"/>
</dbReference>
<dbReference type="InterPro" id="IPR036873">
    <property type="entry name" value="Rhodanese-like_dom_sf"/>
</dbReference>
<dbReference type="OrthoDB" id="26523at2759"/>
<dbReference type="GO" id="GO:0004725">
    <property type="term" value="F:protein tyrosine phosphatase activity"/>
    <property type="evidence" value="ECO:0007669"/>
    <property type="project" value="UniProtKB-EC"/>
</dbReference>
<dbReference type="GO" id="GO:0005634">
    <property type="term" value="C:nucleus"/>
    <property type="evidence" value="ECO:0007669"/>
    <property type="project" value="TreeGrafter"/>
</dbReference>
<dbReference type="GO" id="GO:0010971">
    <property type="term" value="P:positive regulation of G2/M transition of mitotic cell cycle"/>
    <property type="evidence" value="ECO:0007669"/>
    <property type="project" value="TreeGrafter"/>
</dbReference>
<dbReference type="PANTHER" id="PTHR10828">
    <property type="entry name" value="M-PHASE INDUCER PHOSPHATASE DUAL SPECIFICITY PHOSPHATASE CDC25"/>
    <property type="match status" value="1"/>
</dbReference>
<keyword evidence="4" id="KW-0378">Hydrolase</keyword>
<evidence type="ECO:0000256" key="4">
    <source>
        <dbReference type="ARBA" id="ARBA00022801"/>
    </source>
</evidence>
<evidence type="ECO:0000259" key="7">
    <source>
        <dbReference type="PROSITE" id="PS50206"/>
    </source>
</evidence>
<evidence type="ECO:0000256" key="3">
    <source>
        <dbReference type="ARBA" id="ARBA00022618"/>
    </source>
</evidence>
<proteinExistence type="inferred from homology"/>
<name>A0A3N4IW24_9PEZI</name>
<dbReference type="GO" id="GO:0051301">
    <property type="term" value="P:cell division"/>
    <property type="evidence" value="ECO:0007669"/>
    <property type="project" value="UniProtKB-KW"/>
</dbReference>
<keyword evidence="9" id="KW-1185">Reference proteome</keyword>
<keyword evidence="5" id="KW-0904">Protein phosphatase</keyword>
<dbReference type="GO" id="GO:0005737">
    <property type="term" value="C:cytoplasm"/>
    <property type="evidence" value="ECO:0007669"/>
    <property type="project" value="TreeGrafter"/>
</dbReference>
<evidence type="ECO:0000256" key="1">
    <source>
        <dbReference type="ARBA" id="ARBA00011065"/>
    </source>
</evidence>
<feature type="non-terminal residue" evidence="8">
    <location>
        <position position="1"/>
    </location>
</feature>
<dbReference type="SUPFAM" id="SSF52821">
    <property type="entry name" value="Rhodanese/Cell cycle control phosphatase"/>
    <property type="match status" value="1"/>
</dbReference>
<evidence type="ECO:0000313" key="9">
    <source>
        <dbReference type="Proteomes" id="UP000276215"/>
    </source>
</evidence>
<evidence type="ECO:0000256" key="2">
    <source>
        <dbReference type="ARBA" id="ARBA00013064"/>
    </source>
</evidence>
<dbReference type="Gene3D" id="3.40.250.10">
    <property type="entry name" value="Rhodanese-like domain"/>
    <property type="match status" value="1"/>
</dbReference>
<dbReference type="Proteomes" id="UP000276215">
    <property type="component" value="Unassembled WGS sequence"/>
</dbReference>
<evidence type="ECO:0000256" key="5">
    <source>
        <dbReference type="ARBA" id="ARBA00022912"/>
    </source>
</evidence>
<comment type="similarity">
    <text evidence="1">Belongs to the MPI phosphatase family.</text>
</comment>
<reference evidence="8 9" key="1">
    <citation type="journal article" date="2018" name="Nat. Ecol. Evol.">
        <title>Pezizomycetes genomes reveal the molecular basis of ectomycorrhizal truffle lifestyle.</title>
        <authorList>
            <person name="Murat C."/>
            <person name="Payen T."/>
            <person name="Noel B."/>
            <person name="Kuo A."/>
            <person name="Morin E."/>
            <person name="Chen J."/>
            <person name="Kohler A."/>
            <person name="Krizsan K."/>
            <person name="Balestrini R."/>
            <person name="Da Silva C."/>
            <person name="Montanini B."/>
            <person name="Hainaut M."/>
            <person name="Levati E."/>
            <person name="Barry K.W."/>
            <person name="Belfiori B."/>
            <person name="Cichocki N."/>
            <person name="Clum A."/>
            <person name="Dockter R.B."/>
            <person name="Fauchery L."/>
            <person name="Guy J."/>
            <person name="Iotti M."/>
            <person name="Le Tacon F."/>
            <person name="Lindquist E.A."/>
            <person name="Lipzen A."/>
            <person name="Malagnac F."/>
            <person name="Mello A."/>
            <person name="Molinier V."/>
            <person name="Miyauchi S."/>
            <person name="Poulain J."/>
            <person name="Riccioni C."/>
            <person name="Rubini A."/>
            <person name="Sitrit Y."/>
            <person name="Splivallo R."/>
            <person name="Traeger S."/>
            <person name="Wang M."/>
            <person name="Zifcakova L."/>
            <person name="Wipf D."/>
            <person name="Zambonelli A."/>
            <person name="Paolocci F."/>
            <person name="Nowrousian M."/>
            <person name="Ottonello S."/>
            <person name="Baldrian P."/>
            <person name="Spatafora J.W."/>
            <person name="Henrissat B."/>
            <person name="Nagy L.G."/>
            <person name="Aury J.M."/>
            <person name="Wincker P."/>
            <person name="Grigoriev I.V."/>
            <person name="Bonfante P."/>
            <person name="Martin F.M."/>
        </authorList>
    </citation>
    <scope>NUCLEOTIDE SEQUENCE [LARGE SCALE GENOMIC DNA]</scope>
    <source>
        <strain evidence="8 9">120613-1</strain>
    </source>
</reference>